<reference evidence="5" key="1">
    <citation type="submission" date="2021-01" db="EMBL/GenBank/DDBJ databases">
        <title>KCTC 19127 draft genome.</title>
        <authorList>
            <person name="An D."/>
        </authorList>
    </citation>
    <scope>NUCLEOTIDE SEQUENCE</scope>
    <source>
        <strain evidence="5">KCTC 19127</strain>
    </source>
</reference>
<dbReference type="RefSeq" id="WP_205257263.1">
    <property type="nucleotide sequence ID" value="NZ_BAAAPV010000001.1"/>
</dbReference>
<organism evidence="5 6">
    <name type="scientific">Nakamurella flavida</name>
    <dbReference type="NCBI Taxonomy" id="363630"/>
    <lineage>
        <taxon>Bacteria</taxon>
        <taxon>Bacillati</taxon>
        <taxon>Actinomycetota</taxon>
        <taxon>Actinomycetes</taxon>
        <taxon>Nakamurellales</taxon>
        <taxon>Nakamurellaceae</taxon>
        <taxon>Nakamurella</taxon>
    </lineage>
</organism>
<dbReference type="PANTHER" id="PTHR42788:SF2">
    <property type="entry name" value="ABC TRANSPORTER ATP-BINDING PROTEIN"/>
    <property type="match status" value="1"/>
</dbReference>
<dbReference type="EMBL" id="JAERWL010000009">
    <property type="protein sequence ID" value="MBM9477180.1"/>
    <property type="molecule type" value="Genomic_DNA"/>
</dbReference>
<dbReference type="GO" id="GO:0005524">
    <property type="term" value="F:ATP binding"/>
    <property type="evidence" value="ECO:0007669"/>
    <property type="project" value="UniProtKB-KW"/>
</dbReference>
<dbReference type="PANTHER" id="PTHR42788">
    <property type="entry name" value="TAURINE IMPORT ATP-BINDING PROTEIN-RELATED"/>
    <property type="match status" value="1"/>
</dbReference>
<dbReference type="SUPFAM" id="SSF52540">
    <property type="entry name" value="P-loop containing nucleoside triphosphate hydrolases"/>
    <property type="match status" value="1"/>
</dbReference>
<dbReference type="InterPro" id="IPR027417">
    <property type="entry name" value="P-loop_NTPase"/>
</dbReference>
<dbReference type="InterPro" id="IPR050166">
    <property type="entry name" value="ABC_transporter_ATP-bind"/>
</dbReference>
<evidence type="ECO:0000256" key="1">
    <source>
        <dbReference type="ARBA" id="ARBA00022448"/>
    </source>
</evidence>
<name>A0A939C322_9ACTN</name>
<dbReference type="InterPro" id="IPR003439">
    <property type="entry name" value="ABC_transporter-like_ATP-bd"/>
</dbReference>
<dbReference type="GO" id="GO:0016887">
    <property type="term" value="F:ATP hydrolysis activity"/>
    <property type="evidence" value="ECO:0007669"/>
    <property type="project" value="InterPro"/>
</dbReference>
<evidence type="ECO:0000259" key="4">
    <source>
        <dbReference type="PROSITE" id="PS50893"/>
    </source>
</evidence>
<comment type="caution">
    <text evidence="5">The sequence shown here is derived from an EMBL/GenBank/DDBJ whole genome shotgun (WGS) entry which is preliminary data.</text>
</comment>
<sequence>MTAGRLTVDGMSVALGAGASRRPVIDGVDLDVAPGEFVAVIGPSGCGKSTLFGVLAGLIRPDHGTVALDGESITGPGHTAFMPQRDLLFPWRTVLQNAALGLEVRGVPRREARRRAGELFPRFGLAGFEDDYPAALSGGMRQRAALLRTVVQDRELLLLDEPFGALDALTRTDLQHWLQDIWTEYRWTTLLITHDIREAVQLADRVVVLSPRPASIRGIVTVDLPRPRGVGLLAHPEFVRAEQELLALLAPAA</sequence>
<feature type="domain" description="ABC transporter" evidence="4">
    <location>
        <begin position="6"/>
        <end position="236"/>
    </location>
</feature>
<dbReference type="Gene3D" id="3.40.50.300">
    <property type="entry name" value="P-loop containing nucleotide triphosphate hydrolases"/>
    <property type="match status" value="1"/>
</dbReference>
<evidence type="ECO:0000313" key="5">
    <source>
        <dbReference type="EMBL" id="MBM9477180.1"/>
    </source>
</evidence>
<dbReference type="PROSITE" id="PS00211">
    <property type="entry name" value="ABC_TRANSPORTER_1"/>
    <property type="match status" value="1"/>
</dbReference>
<accession>A0A939C322</accession>
<dbReference type="InterPro" id="IPR003593">
    <property type="entry name" value="AAA+_ATPase"/>
</dbReference>
<dbReference type="PROSITE" id="PS50893">
    <property type="entry name" value="ABC_TRANSPORTER_2"/>
    <property type="match status" value="1"/>
</dbReference>
<evidence type="ECO:0000256" key="2">
    <source>
        <dbReference type="ARBA" id="ARBA00022741"/>
    </source>
</evidence>
<evidence type="ECO:0000313" key="6">
    <source>
        <dbReference type="Proteomes" id="UP000663801"/>
    </source>
</evidence>
<dbReference type="CDD" id="cd03293">
    <property type="entry name" value="ABC_NrtD_SsuB_transporters"/>
    <property type="match status" value="1"/>
</dbReference>
<dbReference type="Pfam" id="PF00005">
    <property type="entry name" value="ABC_tran"/>
    <property type="match status" value="1"/>
</dbReference>
<dbReference type="SMART" id="SM00382">
    <property type="entry name" value="AAA"/>
    <property type="match status" value="1"/>
</dbReference>
<dbReference type="AlphaFoldDB" id="A0A939C322"/>
<protein>
    <submittedName>
        <fullName evidence="5">ABC transporter ATP-binding protein</fullName>
    </submittedName>
</protein>
<keyword evidence="6" id="KW-1185">Reference proteome</keyword>
<evidence type="ECO:0000256" key="3">
    <source>
        <dbReference type="ARBA" id="ARBA00022840"/>
    </source>
</evidence>
<proteinExistence type="predicted"/>
<dbReference type="Proteomes" id="UP000663801">
    <property type="component" value="Unassembled WGS sequence"/>
</dbReference>
<keyword evidence="3 5" id="KW-0067">ATP-binding</keyword>
<keyword evidence="2" id="KW-0547">Nucleotide-binding</keyword>
<keyword evidence="1" id="KW-0813">Transport</keyword>
<dbReference type="InterPro" id="IPR017871">
    <property type="entry name" value="ABC_transporter-like_CS"/>
</dbReference>
<gene>
    <name evidence="5" type="ORF">JL107_12040</name>
</gene>